<dbReference type="Gene3D" id="1.10.110.10">
    <property type="entry name" value="Plant lipid-transfer and hydrophobic proteins"/>
    <property type="match status" value="2"/>
</dbReference>
<evidence type="ECO:0000259" key="11">
    <source>
        <dbReference type="SMART" id="SM00499"/>
    </source>
</evidence>
<proteinExistence type="inferred from homology"/>
<protein>
    <recommendedName>
        <fullName evidence="11">Bifunctional inhibitor/plant lipid transfer protein/seed storage helical domain-containing protein</fullName>
    </recommendedName>
</protein>
<feature type="domain" description="Bifunctional inhibitor/plant lipid transfer protein/seed storage helical" evidence="11">
    <location>
        <begin position="30"/>
        <end position="107"/>
    </location>
</feature>
<comment type="caution">
    <text evidence="12">The sequence shown here is derived from an EMBL/GenBank/DDBJ whole genome shotgun (WGS) entry which is preliminary data.</text>
</comment>
<dbReference type="AlphaFoldDB" id="A0A8J5ZEW1"/>
<dbReference type="Proteomes" id="UP000701853">
    <property type="component" value="Chromosome 3"/>
</dbReference>
<dbReference type="InterPro" id="IPR036312">
    <property type="entry name" value="Bifun_inhib/LTP/seed_sf"/>
</dbReference>
<dbReference type="GO" id="GO:0006869">
    <property type="term" value="P:lipid transport"/>
    <property type="evidence" value="ECO:0007669"/>
    <property type="project" value="InterPro"/>
</dbReference>
<keyword evidence="3" id="KW-1003">Cell membrane</keyword>
<dbReference type="InterPro" id="IPR000528">
    <property type="entry name" value="Plant_nsLTP"/>
</dbReference>
<evidence type="ECO:0000256" key="1">
    <source>
        <dbReference type="ARBA" id="ARBA00004609"/>
    </source>
</evidence>
<feature type="signal peptide" evidence="10">
    <location>
        <begin position="1"/>
        <end position="26"/>
    </location>
</feature>
<evidence type="ECO:0000256" key="3">
    <source>
        <dbReference type="ARBA" id="ARBA00022475"/>
    </source>
</evidence>
<evidence type="ECO:0000256" key="2">
    <source>
        <dbReference type="ARBA" id="ARBA00009748"/>
    </source>
</evidence>
<dbReference type="SMART" id="SM00499">
    <property type="entry name" value="AAI"/>
    <property type="match status" value="2"/>
</dbReference>
<feature type="region of interest" description="Disordered" evidence="9">
    <location>
        <begin position="315"/>
        <end position="357"/>
    </location>
</feature>
<dbReference type="GO" id="GO:0008289">
    <property type="term" value="F:lipid binding"/>
    <property type="evidence" value="ECO:0007669"/>
    <property type="project" value="InterPro"/>
</dbReference>
<dbReference type="InterPro" id="IPR043325">
    <property type="entry name" value="LTSS"/>
</dbReference>
<evidence type="ECO:0000256" key="5">
    <source>
        <dbReference type="ARBA" id="ARBA00022729"/>
    </source>
</evidence>
<dbReference type="InterPro" id="IPR016140">
    <property type="entry name" value="Bifunc_inhib/LTP/seed_store"/>
</dbReference>
<reference evidence="12 13" key="1">
    <citation type="journal article" date="2021" name="bioRxiv">
        <title>The Gossypium anomalum genome as a resource for cotton improvement and evolutionary analysis of hybrid incompatibility.</title>
        <authorList>
            <person name="Grover C.E."/>
            <person name="Yuan D."/>
            <person name="Arick M.A."/>
            <person name="Miller E.R."/>
            <person name="Hu G."/>
            <person name="Peterson D.G."/>
            <person name="Wendel J.F."/>
            <person name="Udall J.A."/>
        </authorList>
    </citation>
    <scope>NUCLEOTIDE SEQUENCE [LARGE SCALE GENOMIC DNA]</scope>
    <source>
        <strain evidence="12">JFW-Udall</strain>
        <tissue evidence="12">Leaf</tissue>
    </source>
</reference>
<sequence>MALGKITLVQGLALVMVTMLWAGTMAQSECTSVLITMAPCVDYVTGTSSTPSVPCCSQLANVVQLQPHCLCMALSGGGSSLGVEVNRTLALALPQLCHVKTPPESNCKAADGPAVISISPTGSRQGLPPHSNDTPGSNSSTSGGSRTIAATASDVIFNISLQFILFLLPIASLVTHESSTIEPLKDIKLVVGYLQQPSLHSFPLITTITAAKGKMATYLVLVVVAMLFAGATAQSGCTSVLIGMSPCLNYITGSSSTPSQQCCRQLANVVRSSPRCLCQVLNGGGSSFGININQTQALALPGSCNVQTPPISSCKAASPAPADSPVGSPESGSKIPTGDGSRSVPTARENGSSDGSTTKLSLSLFTFLLLATSYSSIFTSH</sequence>
<dbReference type="PANTHER" id="PTHR33044">
    <property type="entry name" value="BIFUNCTIONAL INHIBITOR/LIPID-TRANSFER PROTEIN/SEED STORAGE 2S ALBUMIN SUPERFAMILY PROTEIN-RELATED"/>
    <property type="match status" value="1"/>
</dbReference>
<dbReference type="PRINTS" id="PR00382">
    <property type="entry name" value="LIPIDTRNSFER"/>
</dbReference>
<keyword evidence="4" id="KW-0336">GPI-anchor</keyword>
<dbReference type="OrthoDB" id="911994at2759"/>
<name>A0A8J5ZEW1_9ROSI</name>
<keyword evidence="5 10" id="KW-0732">Signal</keyword>
<dbReference type="EMBL" id="JAHUZN010000003">
    <property type="protein sequence ID" value="KAG8499757.1"/>
    <property type="molecule type" value="Genomic_DNA"/>
</dbReference>
<keyword evidence="4" id="KW-0472">Membrane</keyword>
<evidence type="ECO:0000256" key="6">
    <source>
        <dbReference type="ARBA" id="ARBA00023157"/>
    </source>
</evidence>
<comment type="similarity">
    <text evidence="2">Belongs to the plant LTP family.</text>
</comment>
<dbReference type="CDD" id="cd00010">
    <property type="entry name" value="AAI_LTSS"/>
    <property type="match status" value="2"/>
</dbReference>
<organism evidence="12 13">
    <name type="scientific">Gossypium anomalum</name>
    <dbReference type="NCBI Taxonomy" id="47600"/>
    <lineage>
        <taxon>Eukaryota</taxon>
        <taxon>Viridiplantae</taxon>
        <taxon>Streptophyta</taxon>
        <taxon>Embryophyta</taxon>
        <taxon>Tracheophyta</taxon>
        <taxon>Spermatophyta</taxon>
        <taxon>Magnoliopsida</taxon>
        <taxon>eudicotyledons</taxon>
        <taxon>Gunneridae</taxon>
        <taxon>Pentapetalae</taxon>
        <taxon>rosids</taxon>
        <taxon>malvids</taxon>
        <taxon>Malvales</taxon>
        <taxon>Malvaceae</taxon>
        <taxon>Malvoideae</taxon>
        <taxon>Gossypium</taxon>
    </lineage>
</organism>
<keyword evidence="13" id="KW-1185">Reference proteome</keyword>
<dbReference type="Pfam" id="PF14368">
    <property type="entry name" value="LTP_2"/>
    <property type="match status" value="2"/>
</dbReference>
<evidence type="ECO:0000313" key="13">
    <source>
        <dbReference type="Proteomes" id="UP000701853"/>
    </source>
</evidence>
<dbReference type="SUPFAM" id="SSF47699">
    <property type="entry name" value="Bifunctional inhibitor/lipid-transfer protein/seed storage 2S albumin"/>
    <property type="match status" value="2"/>
</dbReference>
<keyword evidence="7" id="KW-0325">Glycoprotein</keyword>
<evidence type="ECO:0000256" key="4">
    <source>
        <dbReference type="ARBA" id="ARBA00022622"/>
    </source>
</evidence>
<feature type="compositionally biased region" description="Low complexity" evidence="9">
    <location>
        <begin position="131"/>
        <end position="145"/>
    </location>
</feature>
<feature type="region of interest" description="Disordered" evidence="9">
    <location>
        <begin position="120"/>
        <end position="145"/>
    </location>
</feature>
<evidence type="ECO:0000256" key="7">
    <source>
        <dbReference type="ARBA" id="ARBA00023180"/>
    </source>
</evidence>
<comment type="subcellular location">
    <subcellularLocation>
        <location evidence="1">Cell membrane</location>
        <topology evidence="1">Lipid-anchor</topology>
        <topology evidence="1">GPI-anchor</topology>
    </subcellularLocation>
</comment>
<evidence type="ECO:0000256" key="10">
    <source>
        <dbReference type="SAM" id="SignalP"/>
    </source>
</evidence>
<evidence type="ECO:0000256" key="8">
    <source>
        <dbReference type="ARBA" id="ARBA00023288"/>
    </source>
</evidence>
<evidence type="ECO:0000256" key="9">
    <source>
        <dbReference type="SAM" id="MobiDB-lite"/>
    </source>
</evidence>
<keyword evidence="6" id="KW-1015">Disulfide bond</keyword>
<feature type="chain" id="PRO_5035322446" description="Bifunctional inhibitor/plant lipid transfer protein/seed storage helical domain-containing protein" evidence="10">
    <location>
        <begin position="27"/>
        <end position="381"/>
    </location>
</feature>
<dbReference type="GO" id="GO:0005886">
    <property type="term" value="C:plasma membrane"/>
    <property type="evidence" value="ECO:0007669"/>
    <property type="project" value="UniProtKB-SubCell"/>
</dbReference>
<accession>A0A8J5ZEW1</accession>
<gene>
    <name evidence="12" type="ORF">CXB51_006558</name>
</gene>
<dbReference type="FunFam" id="1.10.110.10:FF:000001">
    <property type="entry name" value="Bifunctional inhibitor/lipid-transfer protein/seed storage 2S albumin superfamily protein"/>
    <property type="match status" value="2"/>
</dbReference>
<evidence type="ECO:0000313" key="12">
    <source>
        <dbReference type="EMBL" id="KAG8499757.1"/>
    </source>
</evidence>
<keyword evidence="8" id="KW-0449">Lipoprotein</keyword>
<dbReference type="GO" id="GO:0098552">
    <property type="term" value="C:side of membrane"/>
    <property type="evidence" value="ECO:0007669"/>
    <property type="project" value="UniProtKB-KW"/>
</dbReference>
<feature type="domain" description="Bifunctional inhibitor/plant lipid transfer protein/seed storage helical" evidence="11">
    <location>
        <begin position="237"/>
        <end position="314"/>
    </location>
</feature>